<dbReference type="EMBL" id="ML211434">
    <property type="protein sequence ID" value="TFK82955.1"/>
    <property type="molecule type" value="Genomic_DNA"/>
</dbReference>
<dbReference type="InParanoid" id="A0A5C3NZU9"/>
<organism evidence="1 2">
    <name type="scientific">Polyporus arcularius HHB13444</name>
    <dbReference type="NCBI Taxonomy" id="1314778"/>
    <lineage>
        <taxon>Eukaryota</taxon>
        <taxon>Fungi</taxon>
        <taxon>Dikarya</taxon>
        <taxon>Basidiomycota</taxon>
        <taxon>Agaricomycotina</taxon>
        <taxon>Agaricomycetes</taxon>
        <taxon>Polyporales</taxon>
        <taxon>Polyporaceae</taxon>
        <taxon>Polyporus</taxon>
    </lineage>
</organism>
<dbReference type="AlphaFoldDB" id="A0A5C3NZU9"/>
<evidence type="ECO:0000313" key="2">
    <source>
        <dbReference type="Proteomes" id="UP000308197"/>
    </source>
</evidence>
<evidence type="ECO:0000313" key="1">
    <source>
        <dbReference type="EMBL" id="TFK82955.1"/>
    </source>
</evidence>
<proteinExistence type="predicted"/>
<dbReference type="Proteomes" id="UP000308197">
    <property type="component" value="Unassembled WGS sequence"/>
</dbReference>
<keyword evidence="2" id="KW-1185">Reference proteome</keyword>
<gene>
    <name evidence="1" type="ORF">K466DRAFT_280047</name>
</gene>
<sequence length="166" mass="18349">MVNCVWHSARYGLAPLVAVLGRANFPFPQGRLGYSVTCQHAVTRRPRPVARCLYACNCNKWNSLIVFTVSSGNHRCGTRPFLRSIDNDGAGRGTLCRHHGLGYSGFQSRNPNSRRATRAVDGTRISFFGALAPPSRRLRCRGRRKCERSDDVELPFAARTAGRASA</sequence>
<reference evidence="1 2" key="1">
    <citation type="journal article" date="2019" name="Nat. Ecol. Evol.">
        <title>Megaphylogeny resolves global patterns of mushroom evolution.</title>
        <authorList>
            <person name="Varga T."/>
            <person name="Krizsan K."/>
            <person name="Foldi C."/>
            <person name="Dima B."/>
            <person name="Sanchez-Garcia M."/>
            <person name="Sanchez-Ramirez S."/>
            <person name="Szollosi G.J."/>
            <person name="Szarkandi J.G."/>
            <person name="Papp V."/>
            <person name="Albert L."/>
            <person name="Andreopoulos W."/>
            <person name="Angelini C."/>
            <person name="Antonin V."/>
            <person name="Barry K.W."/>
            <person name="Bougher N.L."/>
            <person name="Buchanan P."/>
            <person name="Buyck B."/>
            <person name="Bense V."/>
            <person name="Catcheside P."/>
            <person name="Chovatia M."/>
            <person name="Cooper J."/>
            <person name="Damon W."/>
            <person name="Desjardin D."/>
            <person name="Finy P."/>
            <person name="Geml J."/>
            <person name="Haridas S."/>
            <person name="Hughes K."/>
            <person name="Justo A."/>
            <person name="Karasinski D."/>
            <person name="Kautmanova I."/>
            <person name="Kiss B."/>
            <person name="Kocsube S."/>
            <person name="Kotiranta H."/>
            <person name="LaButti K.M."/>
            <person name="Lechner B.E."/>
            <person name="Liimatainen K."/>
            <person name="Lipzen A."/>
            <person name="Lukacs Z."/>
            <person name="Mihaltcheva S."/>
            <person name="Morgado L.N."/>
            <person name="Niskanen T."/>
            <person name="Noordeloos M.E."/>
            <person name="Ohm R.A."/>
            <person name="Ortiz-Santana B."/>
            <person name="Ovrebo C."/>
            <person name="Racz N."/>
            <person name="Riley R."/>
            <person name="Savchenko A."/>
            <person name="Shiryaev A."/>
            <person name="Soop K."/>
            <person name="Spirin V."/>
            <person name="Szebenyi C."/>
            <person name="Tomsovsky M."/>
            <person name="Tulloss R.E."/>
            <person name="Uehling J."/>
            <person name="Grigoriev I.V."/>
            <person name="Vagvolgyi C."/>
            <person name="Papp T."/>
            <person name="Martin F.M."/>
            <person name="Miettinen O."/>
            <person name="Hibbett D.S."/>
            <person name="Nagy L.G."/>
        </authorList>
    </citation>
    <scope>NUCLEOTIDE SEQUENCE [LARGE SCALE GENOMIC DNA]</scope>
    <source>
        <strain evidence="1 2">HHB13444</strain>
    </source>
</reference>
<name>A0A5C3NZU9_9APHY</name>
<protein>
    <submittedName>
        <fullName evidence="1">Uncharacterized protein</fullName>
    </submittedName>
</protein>
<accession>A0A5C3NZU9</accession>